<evidence type="ECO:0000313" key="3">
    <source>
        <dbReference type="Proteomes" id="UP000198662"/>
    </source>
</evidence>
<reference evidence="3" key="1">
    <citation type="submission" date="2016-10" db="EMBL/GenBank/DDBJ databases">
        <authorList>
            <person name="Varghese N."/>
            <person name="Submissions S."/>
        </authorList>
    </citation>
    <scope>NUCLEOTIDE SEQUENCE [LARGE SCALE GENOMIC DNA]</scope>
    <source>
        <strain evidence="3">CGMCC 4.3147</strain>
    </source>
</reference>
<sequence length="216" mass="23179">MNRIRNALAATAALAVVLGLAGLHVKRPRAPHVPHVPHAPRKKGGSGADAPTRHRTTRTPVHPPMSKVHKAARAKAVSEGRVKVHADGSRRTKDGKYAGSDGRVRSGEAAENRVLDRLGRRHETAPKGPGAAVPSGIKGEVLSGPNKGKFDVPPGTQRFYDGFVKIGDKWYGVETKSGSAKRTPQQRAIDDWLNKPGNKLTTSDGREIHGVITYNE</sequence>
<protein>
    <submittedName>
        <fullName evidence="2">Uncharacterized protein</fullName>
    </submittedName>
</protein>
<dbReference type="RefSeq" id="WP_091047293.1">
    <property type="nucleotide sequence ID" value="NZ_FNGF01000002.1"/>
</dbReference>
<name>A0A1G9FY87_9ACTN</name>
<evidence type="ECO:0000313" key="2">
    <source>
        <dbReference type="EMBL" id="SDK93329.1"/>
    </source>
</evidence>
<feature type="compositionally biased region" description="Basic and acidic residues" evidence="1">
    <location>
        <begin position="76"/>
        <end position="125"/>
    </location>
</feature>
<accession>A0A1G9FY87</accession>
<dbReference type="OrthoDB" id="3261175at2"/>
<dbReference type="EMBL" id="FNGF01000002">
    <property type="protein sequence ID" value="SDK93329.1"/>
    <property type="molecule type" value="Genomic_DNA"/>
</dbReference>
<feature type="region of interest" description="Disordered" evidence="1">
    <location>
        <begin position="29"/>
        <end position="153"/>
    </location>
</feature>
<dbReference type="Proteomes" id="UP000198662">
    <property type="component" value="Unassembled WGS sequence"/>
</dbReference>
<dbReference type="AlphaFoldDB" id="A0A1G9FY87"/>
<dbReference type="STRING" id="380244.SAMN05216298_2103"/>
<proteinExistence type="predicted"/>
<gene>
    <name evidence="2" type="ORF">SAMN05216298_2103</name>
</gene>
<evidence type="ECO:0000256" key="1">
    <source>
        <dbReference type="SAM" id="MobiDB-lite"/>
    </source>
</evidence>
<organism evidence="2 3">
    <name type="scientific">Glycomyces sambucus</name>
    <dbReference type="NCBI Taxonomy" id="380244"/>
    <lineage>
        <taxon>Bacteria</taxon>
        <taxon>Bacillati</taxon>
        <taxon>Actinomycetota</taxon>
        <taxon>Actinomycetes</taxon>
        <taxon>Glycomycetales</taxon>
        <taxon>Glycomycetaceae</taxon>
        <taxon>Glycomyces</taxon>
    </lineage>
</organism>
<keyword evidence="3" id="KW-1185">Reference proteome</keyword>